<dbReference type="PANTHER" id="PTHR10177">
    <property type="entry name" value="CYCLINS"/>
    <property type="match status" value="1"/>
</dbReference>
<dbReference type="Gene3D" id="1.10.472.10">
    <property type="entry name" value="Cyclin-like"/>
    <property type="match status" value="2"/>
</dbReference>
<evidence type="ECO:0000256" key="4">
    <source>
        <dbReference type="ARBA" id="ARBA00023306"/>
    </source>
</evidence>
<dbReference type="AlphaFoldDB" id="A0A1B2J589"/>
<evidence type="ECO:0000259" key="7">
    <source>
        <dbReference type="SMART" id="SM00385"/>
    </source>
</evidence>
<accession>A0A1B2J589</accession>
<dbReference type="GO" id="GO:0051301">
    <property type="term" value="P:cell division"/>
    <property type="evidence" value="ECO:0007669"/>
    <property type="project" value="UniProtKB-KW"/>
</dbReference>
<comment type="similarity">
    <text evidence="1 5">Belongs to the cyclin family.</text>
</comment>
<organism evidence="8 9">
    <name type="scientific">Komagataella pastoris</name>
    <name type="common">Yeast</name>
    <name type="synonym">Pichia pastoris</name>
    <dbReference type="NCBI Taxonomy" id="4922"/>
    <lineage>
        <taxon>Eukaryota</taxon>
        <taxon>Fungi</taxon>
        <taxon>Dikarya</taxon>
        <taxon>Ascomycota</taxon>
        <taxon>Saccharomycotina</taxon>
        <taxon>Pichiomycetes</taxon>
        <taxon>Pichiales</taxon>
        <taxon>Pichiaceae</taxon>
        <taxon>Komagataella</taxon>
    </lineage>
</organism>
<keyword evidence="4" id="KW-0131">Cell cycle</keyword>
<evidence type="ECO:0000256" key="1">
    <source>
        <dbReference type="ARBA" id="ARBA00008742"/>
    </source>
</evidence>
<proteinExistence type="inferred from homology"/>
<dbReference type="OrthoDB" id="5590282at2759"/>
<name>A0A1B2J589_PICPA</name>
<dbReference type="GO" id="GO:0044843">
    <property type="term" value="P:cell cycle G1/S phase transition"/>
    <property type="evidence" value="ECO:0007669"/>
    <property type="project" value="UniProtKB-ARBA"/>
</dbReference>
<evidence type="ECO:0000313" key="9">
    <source>
        <dbReference type="Proteomes" id="UP000094565"/>
    </source>
</evidence>
<dbReference type="EMBL" id="CP014584">
    <property type="protein sequence ID" value="ANZ73145.1"/>
    <property type="molecule type" value="Genomic_DNA"/>
</dbReference>
<dbReference type="SUPFAM" id="SSF47954">
    <property type="entry name" value="Cyclin-like"/>
    <property type="match status" value="1"/>
</dbReference>
<keyword evidence="9" id="KW-1185">Reference proteome</keyword>
<dbReference type="GO" id="GO:0051726">
    <property type="term" value="P:regulation of cell cycle"/>
    <property type="evidence" value="ECO:0007669"/>
    <property type="project" value="UniProtKB-ARBA"/>
</dbReference>
<reference evidence="8 9" key="1">
    <citation type="submission" date="2016-02" db="EMBL/GenBank/DDBJ databases">
        <title>Comparative genomic and transcriptomic foundation for Pichia pastoris.</title>
        <authorList>
            <person name="Love K.R."/>
            <person name="Shah K.A."/>
            <person name="Whittaker C.A."/>
            <person name="Wu J."/>
            <person name="Bartlett M.C."/>
            <person name="Ma D."/>
            <person name="Leeson R.L."/>
            <person name="Priest M."/>
            <person name="Young S.K."/>
            <person name="Love J.C."/>
        </authorList>
    </citation>
    <scope>NUCLEOTIDE SEQUENCE [LARGE SCALE GENOMIC DNA]</scope>
    <source>
        <strain evidence="8 9">ATCC 28485</strain>
    </source>
</reference>
<evidence type="ECO:0000313" key="8">
    <source>
        <dbReference type="EMBL" id="ANZ73145.1"/>
    </source>
</evidence>
<dbReference type="InterPro" id="IPR039361">
    <property type="entry name" value="Cyclin"/>
</dbReference>
<evidence type="ECO:0000256" key="2">
    <source>
        <dbReference type="ARBA" id="ARBA00022618"/>
    </source>
</evidence>
<feature type="domain" description="Cyclin-like" evidence="7">
    <location>
        <begin position="78"/>
        <end position="164"/>
    </location>
</feature>
<keyword evidence="2" id="KW-0132">Cell division</keyword>
<evidence type="ECO:0000256" key="5">
    <source>
        <dbReference type="RuleBase" id="RU000383"/>
    </source>
</evidence>
<keyword evidence="3 5" id="KW-0195">Cyclin</keyword>
<dbReference type="SMART" id="SM00385">
    <property type="entry name" value="CYCLIN"/>
    <property type="match status" value="1"/>
</dbReference>
<dbReference type="InterPro" id="IPR013763">
    <property type="entry name" value="Cyclin-like_dom"/>
</dbReference>
<dbReference type="InterPro" id="IPR006671">
    <property type="entry name" value="Cyclin_N"/>
</dbReference>
<evidence type="ECO:0000256" key="6">
    <source>
        <dbReference type="SAM" id="MobiDB-lite"/>
    </source>
</evidence>
<protein>
    <submittedName>
        <fullName evidence="8">BA75_01018T0</fullName>
    </submittedName>
</protein>
<feature type="region of interest" description="Disordered" evidence="6">
    <location>
        <begin position="339"/>
        <end position="358"/>
    </location>
</feature>
<dbReference type="Pfam" id="PF00134">
    <property type="entry name" value="Cyclin_N"/>
    <property type="match status" value="1"/>
</dbReference>
<dbReference type="InterPro" id="IPR036915">
    <property type="entry name" value="Cyclin-like_sf"/>
</dbReference>
<dbReference type="CDD" id="cd20559">
    <property type="entry name" value="CYCLIN_ScCLN_like"/>
    <property type="match status" value="1"/>
</dbReference>
<sequence length="358" mass="40548">MSLSPDAYHGLRQRQASMRAQCPQLKMMELRAHTNTVADYHHNILLHHLKLEQTTRPQPQSIAMQPEIRLRMRPMLLDHLVDIFLQFKLSYVTFFLTVNLLDRYTSLRVVRKQHYQLLGLTCLWIAAKYSEKKTRVPTVHDLTRLCLNTYSKTLFLEMESHILKSLNWNIGFSTHNVFLDLVLQEQPDIVSNTPHNLHDLKMGAIYLCELAQFHPRICFHYSASAIAVAALVLVVDAIGIAPLVGGPLVARLDADLPHHLLALVACPPPSLRVKYASPGYAINALHCHHQVQTLVPSPRSSPVSIRSSFTPYASPVSSVASSAGTISPYHYDTGLAEKKRQSADSEYFRSEQKKMRQF</sequence>
<dbReference type="Proteomes" id="UP000094565">
    <property type="component" value="Chromosome 1"/>
</dbReference>
<gene>
    <name evidence="8" type="ORF">ATY40_BA7501018</name>
</gene>
<dbReference type="FunFam" id="1.10.472.10:FF:000010">
    <property type="entry name" value="G1/S-specific cyclin Cln1"/>
    <property type="match status" value="1"/>
</dbReference>
<evidence type="ECO:0000256" key="3">
    <source>
        <dbReference type="ARBA" id="ARBA00023127"/>
    </source>
</evidence>
<dbReference type="GO" id="GO:0016538">
    <property type="term" value="F:cyclin-dependent protein serine/threonine kinase regulator activity"/>
    <property type="evidence" value="ECO:0007669"/>
    <property type="project" value="UniProtKB-ARBA"/>
</dbReference>